<dbReference type="EMBL" id="CP022601">
    <property type="protein sequence ID" value="AXJ14075.1"/>
    <property type="molecule type" value="Genomic_DNA"/>
</dbReference>
<dbReference type="Gene3D" id="1.10.150.130">
    <property type="match status" value="1"/>
</dbReference>
<name>A0A345VMX3_9STRE</name>
<accession>A0A345VMX3</accession>
<evidence type="ECO:0000313" key="6">
    <source>
        <dbReference type="Proteomes" id="UP000255411"/>
    </source>
</evidence>
<dbReference type="GO" id="GO:0003677">
    <property type="term" value="F:DNA binding"/>
    <property type="evidence" value="ECO:0007669"/>
    <property type="project" value="UniProtKB-KW"/>
</dbReference>
<reference evidence="5 6" key="1">
    <citation type="submission" date="2017-07" db="EMBL/GenBank/DDBJ databases">
        <title>Streptococcus pluranimalium as cause of bovine abortion.</title>
        <authorList>
            <person name="Rodriguez Campos S."/>
            <person name="Gobeli Brawand S."/>
            <person name="Brodard I."/>
            <person name="Rychener L."/>
            <person name="Perreten V."/>
        </authorList>
    </citation>
    <scope>NUCLEOTIDE SEQUENCE [LARGE SCALE GENOMIC DNA]</scope>
    <source>
        <strain evidence="5 6">14A0014</strain>
    </source>
</reference>
<dbReference type="InterPro" id="IPR013762">
    <property type="entry name" value="Integrase-like_cat_sf"/>
</dbReference>
<dbReference type="GO" id="GO:0006310">
    <property type="term" value="P:DNA recombination"/>
    <property type="evidence" value="ECO:0007669"/>
    <property type="project" value="UniProtKB-KW"/>
</dbReference>
<evidence type="ECO:0000256" key="3">
    <source>
        <dbReference type="ARBA" id="ARBA00023172"/>
    </source>
</evidence>
<dbReference type="InterPro" id="IPR011010">
    <property type="entry name" value="DNA_brk_join_enz"/>
</dbReference>
<dbReference type="PROSITE" id="PS51898">
    <property type="entry name" value="TYR_RECOMBINASE"/>
    <property type="match status" value="1"/>
</dbReference>
<evidence type="ECO:0000256" key="2">
    <source>
        <dbReference type="ARBA" id="ARBA00023125"/>
    </source>
</evidence>
<gene>
    <name evidence="5" type="ORF">Sp14A_21930</name>
</gene>
<dbReference type="SUPFAM" id="SSF56349">
    <property type="entry name" value="DNA breaking-rejoining enzymes"/>
    <property type="match status" value="1"/>
</dbReference>
<dbReference type="Gene3D" id="1.10.443.10">
    <property type="entry name" value="Intergrase catalytic core"/>
    <property type="match status" value="1"/>
</dbReference>
<dbReference type="PANTHER" id="PTHR30349:SF64">
    <property type="entry name" value="PROPHAGE INTEGRASE INTD-RELATED"/>
    <property type="match status" value="1"/>
</dbReference>
<evidence type="ECO:0000256" key="1">
    <source>
        <dbReference type="ARBA" id="ARBA00008857"/>
    </source>
</evidence>
<dbReference type="RefSeq" id="WP_115130999.1">
    <property type="nucleotide sequence ID" value="NZ_CP022601.1"/>
</dbReference>
<evidence type="ECO:0000259" key="4">
    <source>
        <dbReference type="PROSITE" id="PS51898"/>
    </source>
</evidence>
<keyword evidence="2" id="KW-0238">DNA-binding</keyword>
<keyword evidence="3" id="KW-0233">DNA recombination</keyword>
<dbReference type="GO" id="GO:0015074">
    <property type="term" value="P:DNA integration"/>
    <property type="evidence" value="ECO:0007669"/>
    <property type="project" value="InterPro"/>
</dbReference>
<protein>
    <submittedName>
        <fullName evidence="5">Transposase from transposon Tn916</fullName>
    </submittedName>
</protein>
<sequence>MATYRQRGKKKLWDYRIFNEKSELIASGSGFKTKREAMNEATRIEQQKSLKMSLSGDVTLYDLWFEWFNLIIKPSDLADTTKNKYFTRGAIIKKLFGNQKVSKIKHSAYQRTLNEYAEKYTKNHVRRLNSDIRKAINFAKRDGVLLDDFTAGVVIAGKRYVKEVDDKYLHSIADYELLTGYLENHLKYSEGVIYYLLLVLFRTGLRVGEALALTWDDIDFDNLELKTYRRFSGDKGIFSPPKTKTSIRKIPISQKLSDILLQLKIEQENWLSELSIINHNNQLFYDFRYGIPSNSAINKSLKRLLSQLSIDSTLTATGARHTYGSYLLAKGVDIWVVSRLMGHKDITQLIETYGHVLSEVINKEHEVVRDLIT</sequence>
<feature type="domain" description="Tyr recombinase" evidence="4">
    <location>
        <begin position="164"/>
        <end position="366"/>
    </location>
</feature>
<comment type="similarity">
    <text evidence="1">Belongs to the 'phage' integrase family.</text>
</comment>
<dbReference type="PANTHER" id="PTHR30349">
    <property type="entry name" value="PHAGE INTEGRASE-RELATED"/>
    <property type="match status" value="1"/>
</dbReference>
<evidence type="ECO:0000313" key="5">
    <source>
        <dbReference type="EMBL" id="AXJ14075.1"/>
    </source>
</evidence>
<dbReference type="InterPro" id="IPR002104">
    <property type="entry name" value="Integrase_catalytic"/>
</dbReference>
<dbReference type="InterPro" id="IPR050090">
    <property type="entry name" value="Tyrosine_recombinase_XerCD"/>
</dbReference>
<dbReference type="AlphaFoldDB" id="A0A345VMX3"/>
<dbReference type="Pfam" id="PF00589">
    <property type="entry name" value="Phage_integrase"/>
    <property type="match status" value="1"/>
</dbReference>
<proteinExistence type="inferred from homology"/>
<dbReference type="InterPro" id="IPR010998">
    <property type="entry name" value="Integrase_recombinase_N"/>
</dbReference>
<dbReference type="CDD" id="cd01189">
    <property type="entry name" value="INT_ICEBs1_C_like"/>
    <property type="match status" value="1"/>
</dbReference>
<dbReference type="Proteomes" id="UP000255411">
    <property type="component" value="Chromosome"/>
</dbReference>
<organism evidence="5 6">
    <name type="scientific">Streptococcus pluranimalium</name>
    <dbReference type="NCBI Taxonomy" id="82348"/>
    <lineage>
        <taxon>Bacteria</taxon>
        <taxon>Bacillati</taxon>
        <taxon>Bacillota</taxon>
        <taxon>Bacilli</taxon>
        <taxon>Lactobacillales</taxon>
        <taxon>Streptococcaceae</taxon>
        <taxon>Streptococcus</taxon>
    </lineage>
</organism>